<dbReference type="OrthoDB" id="361242at2759"/>
<keyword evidence="5 7" id="KW-0234">DNA repair</keyword>
<evidence type="ECO:0000256" key="6">
    <source>
        <dbReference type="ARBA" id="ARBA00023242"/>
    </source>
</evidence>
<organism evidence="10 11">
    <name type="scientific">Cephalotus follicularis</name>
    <name type="common">Albany pitcher plant</name>
    <dbReference type="NCBI Taxonomy" id="3775"/>
    <lineage>
        <taxon>Eukaryota</taxon>
        <taxon>Viridiplantae</taxon>
        <taxon>Streptophyta</taxon>
        <taxon>Embryophyta</taxon>
        <taxon>Tracheophyta</taxon>
        <taxon>Spermatophyta</taxon>
        <taxon>Magnoliopsida</taxon>
        <taxon>eudicotyledons</taxon>
        <taxon>Gunneridae</taxon>
        <taxon>Pentapetalae</taxon>
        <taxon>rosids</taxon>
        <taxon>fabids</taxon>
        <taxon>Oxalidales</taxon>
        <taxon>Cephalotaceae</taxon>
        <taxon>Cephalotus</taxon>
    </lineage>
</organism>
<dbReference type="AlphaFoldDB" id="A0A1Q3B7L4"/>
<dbReference type="Pfam" id="PF08743">
    <property type="entry name" value="Nse4_C"/>
    <property type="match status" value="1"/>
</dbReference>
<gene>
    <name evidence="10" type="ORF">CFOL_v3_07468</name>
</gene>
<comment type="caution">
    <text evidence="10">The sequence shown here is derived from an EMBL/GenBank/DDBJ whole genome shotgun (WGS) entry which is preliminary data.</text>
</comment>
<evidence type="ECO:0000256" key="2">
    <source>
        <dbReference type="ARBA" id="ARBA00008997"/>
    </source>
</evidence>
<evidence type="ECO:0000313" key="11">
    <source>
        <dbReference type="Proteomes" id="UP000187406"/>
    </source>
</evidence>
<proteinExistence type="inferred from homology"/>
<comment type="subunit">
    <text evidence="7">Component of the SMC5-SMC6 complex.</text>
</comment>
<sequence length="383" mass="42890">MVRPVKREPGNTSRGHRVADVDESGTSDFVNQLASDRRVLRSRYLAVKTTIIGERDDIARCDSDKFESIFDEVETLHQQVQKPREQVADAEALLDITMTLVTSVKAQNNEGITLSDFVTCVLRDFGQNGGPSTSASTDGGRNMVAWKDIGIAVSHAFRSCPGCCTMIGPMNLEVKERKAVVQRKRVKPTNSVRPEELNDTATEEKTDTDKNMATMFNILRKNRRVRLEKLVLNRNSFAQTVENLFALSFLVKDGRVEIKVDDQGCHLVSPRNAPPANSVVSGEVAYRHFVFRFDFKDWKLMTHSVGIGEELMPDRKEVDLSDSEQVPVFGESEGTAPTTPIRKLSRNRGLVLQEQTVVQDSPESENIETRGAAVRRGKKRKVR</sequence>
<dbReference type="PANTHER" id="PTHR16140:SF0">
    <property type="entry name" value="NON-STRUCTURAL MAINTENANCE OF CHROMOSOMES ELEMENT 4"/>
    <property type="match status" value="1"/>
</dbReference>
<evidence type="ECO:0000256" key="4">
    <source>
        <dbReference type="ARBA" id="ARBA00023172"/>
    </source>
</evidence>
<comment type="subcellular location">
    <subcellularLocation>
        <location evidence="1 7">Nucleus</location>
    </subcellularLocation>
</comment>
<dbReference type="GO" id="GO:0030915">
    <property type="term" value="C:Smc5-Smc6 complex"/>
    <property type="evidence" value="ECO:0007669"/>
    <property type="project" value="UniProtKB-UniRule"/>
</dbReference>
<keyword evidence="4 7" id="KW-0233">DNA recombination</keyword>
<comment type="similarity">
    <text evidence="2 7">Belongs to the NSE4 family.</text>
</comment>
<dbReference type="InterPro" id="IPR014854">
    <property type="entry name" value="Nse4_C"/>
</dbReference>
<reference evidence="11" key="1">
    <citation type="submission" date="2016-04" db="EMBL/GenBank/DDBJ databases">
        <title>Cephalotus genome sequencing.</title>
        <authorList>
            <person name="Fukushima K."/>
            <person name="Hasebe M."/>
            <person name="Fang X."/>
        </authorList>
    </citation>
    <scope>NUCLEOTIDE SEQUENCE [LARGE SCALE GENOMIC DNA]</scope>
    <source>
        <strain evidence="11">cv. St1</strain>
    </source>
</reference>
<evidence type="ECO:0000313" key="10">
    <source>
        <dbReference type="EMBL" id="GAV63950.1"/>
    </source>
</evidence>
<feature type="compositionally biased region" description="Basic residues" evidence="8">
    <location>
        <begin position="373"/>
        <end position="383"/>
    </location>
</feature>
<keyword evidence="6 7" id="KW-0539">Nucleus</keyword>
<dbReference type="GO" id="GO:0005634">
    <property type="term" value="C:nucleus"/>
    <property type="evidence" value="ECO:0007669"/>
    <property type="project" value="UniProtKB-SubCell"/>
</dbReference>
<protein>
    <recommendedName>
        <fullName evidence="7">Non-structural maintenance of chromosomes element 4</fullName>
    </recommendedName>
</protein>
<dbReference type="GO" id="GO:0006310">
    <property type="term" value="P:DNA recombination"/>
    <property type="evidence" value="ECO:0007669"/>
    <property type="project" value="UniProtKB-UniRule"/>
</dbReference>
<evidence type="ECO:0000256" key="7">
    <source>
        <dbReference type="RuleBase" id="RU365071"/>
    </source>
</evidence>
<dbReference type="GO" id="GO:0006281">
    <property type="term" value="P:DNA repair"/>
    <property type="evidence" value="ECO:0007669"/>
    <property type="project" value="UniProtKB-UniRule"/>
</dbReference>
<keyword evidence="11" id="KW-1185">Reference proteome</keyword>
<name>A0A1Q3B7L4_CEPFO</name>
<evidence type="ECO:0000256" key="1">
    <source>
        <dbReference type="ARBA" id="ARBA00004123"/>
    </source>
</evidence>
<evidence type="ECO:0000256" key="8">
    <source>
        <dbReference type="SAM" id="MobiDB-lite"/>
    </source>
</evidence>
<accession>A0A1Q3B7L4</accession>
<evidence type="ECO:0000256" key="3">
    <source>
        <dbReference type="ARBA" id="ARBA00022763"/>
    </source>
</evidence>
<feature type="region of interest" description="Disordered" evidence="8">
    <location>
        <begin position="1"/>
        <end position="21"/>
    </location>
</feature>
<evidence type="ECO:0000259" key="9">
    <source>
        <dbReference type="Pfam" id="PF08743"/>
    </source>
</evidence>
<feature type="region of interest" description="Disordered" evidence="8">
    <location>
        <begin position="185"/>
        <end position="205"/>
    </location>
</feature>
<dbReference type="STRING" id="3775.A0A1Q3B7L4"/>
<dbReference type="PANTHER" id="PTHR16140">
    <property type="entry name" value="NON-STRUCTURAL MAINTENANCE OF CHROMOSOMES ELEMENT 4"/>
    <property type="match status" value="1"/>
</dbReference>
<feature type="domain" description="Non-structural maintenance of chromosome element 4 C-terminal" evidence="9">
    <location>
        <begin position="225"/>
        <end position="312"/>
    </location>
</feature>
<dbReference type="InParanoid" id="A0A1Q3B7L4"/>
<evidence type="ECO:0000256" key="5">
    <source>
        <dbReference type="ARBA" id="ARBA00023204"/>
    </source>
</evidence>
<feature type="region of interest" description="Disordered" evidence="8">
    <location>
        <begin position="355"/>
        <end position="383"/>
    </location>
</feature>
<dbReference type="InterPro" id="IPR027786">
    <property type="entry name" value="Nse4/EID"/>
</dbReference>
<comment type="function">
    <text evidence="7">Component of the SMC5-SMC6 complex, that promotes sister chromatid alignment after DNA damage and facilitates double-stranded DNA breaks (DSBs) repair via homologous recombination between sister chromatids.</text>
</comment>
<keyword evidence="3 7" id="KW-0227">DNA damage</keyword>
<dbReference type="FunCoup" id="A0A1Q3B7L4">
    <property type="interactions" value="2138"/>
</dbReference>
<dbReference type="Proteomes" id="UP000187406">
    <property type="component" value="Unassembled WGS sequence"/>
</dbReference>
<dbReference type="EMBL" id="BDDD01000328">
    <property type="protein sequence ID" value="GAV63950.1"/>
    <property type="molecule type" value="Genomic_DNA"/>
</dbReference>